<dbReference type="OrthoDB" id="9798250at2"/>
<reference evidence="1 2" key="1">
    <citation type="submission" date="2019-01" db="EMBL/GenBank/DDBJ databases">
        <title>Hymenobacter humicola sp. nov., isolated from soils in Antarctica.</title>
        <authorList>
            <person name="Sedlacek I."/>
            <person name="Holochova P."/>
            <person name="Kralova S."/>
            <person name="Pantucek R."/>
            <person name="Stankova E."/>
            <person name="Vrbovska V."/>
            <person name="Kristofova L."/>
            <person name="Svec P."/>
            <person name="Busse H.-J."/>
        </authorList>
    </citation>
    <scope>NUCLEOTIDE SEQUENCE [LARGE SCALE GENOMIC DNA]</scope>
    <source>
        <strain evidence="1 2">CCM 8852</strain>
    </source>
</reference>
<gene>
    <name evidence="1" type="ORF">D0T11_02665</name>
</gene>
<keyword evidence="2" id="KW-1185">Reference proteome</keyword>
<dbReference type="Proteomes" id="UP000284250">
    <property type="component" value="Unassembled WGS sequence"/>
</dbReference>
<keyword evidence="1" id="KW-0808">Transferase</keyword>
<sequence length="213" mass="22844">MISPPHLLETLIIFARHPELGRVKTRLAAGIGNEAALVVYRRLLAHTRAVVAPLAAHKTVWLVGEGSETAADWAGFEQRPQPTGDLGEKMQAAFAHDFARPAQAAVIIGTDCPGLTTAHLTEAYAALRTHDLVLGPAVDGGYYLLGTRALHASLFEHKPWSTATVRAETLADAARLGLRVHLLPELQDVDTAADLRAWHEVAGPSASPDLRVL</sequence>
<evidence type="ECO:0000313" key="2">
    <source>
        <dbReference type="Proteomes" id="UP000284250"/>
    </source>
</evidence>
<dbReference type="NCBIfam" id="TIGR04282">
    <property type="entry name" value="glyco_like_cofC"/>
    <property type="match status" value="1"/>
</dbReference>
<dbReference type="PANTHER" id="PTHR36529:SF1">
    <property type="entry name" value="GLYCOSYLTRANSFERASE"/>
    <property type="match status" value="1"/>
</dbReference>
<dbReference type="InterPro" id="IPR018641">
    <property type="entry name" value="Trfase_1_rSAM/seldom-assoc"/>
</dbReference>
<dbReference type="AlphaFoldDB" id="A0A418R7S9"/>
<dbReference type="EMBL" id="QYCN01000003">
    <property type="protein sequence ID" value="RIY13354.1"/>
    <property type="molecule type" value="Genomic_DNA"/>
</dbReference>
<evidence type="ECO:0000313" key="1">
    <source>
        <dbReference type="EMBL" id="RIY13354.1"/>
    </source>
</evidence>
<accession>A0A418R7S9</accession>
<proteinExistence type="predicted"/>
<dbReference type="InterPro" id="IPR029044">
    <property type="entry name" value="Nucleotide-diphossugar_trans"/>
</dbReference>
<dbReference type="Gene3D" id="3.90.550.10">
    <property type="entry name" value="Spore Coat Polysaccharide Biosynthesis Protein SpsA, Chain A"/>
    <property type="match status" value="1"/>
</dbReference>
<dbReference type="SUPFAM" id="SSF53448">
    <property type="entry name" value="Nucleotide-diphospho-sugar transferases"/>
    <property type="match status" value="1"/>
</dbReference>
<comment type="caution">
    <text evidence="1">The sequence shown here is derived from an EMBL/GenBank/DDBJ whole genome shotgun (WGS) entry which is preliminary data.</text>
</comment>
<name>A0A418R7S9_9BACT</name>
<organism evidence="1 2">
    <name type="scientific">Hymenobacter rubripertinctus</name>
    <dbReference type="NCBI Taxonomy" id="2029981"/>
    <lineage>
        <taxon>Bacteria</taxon>
        <taxon>Pseudomonadati</taxon>
        <taxon>Bacteroidota</taxon>
        <taxon>Cytophagia</taxon>
        <taxon>Cytophagales</taxon>
        <taxon>Hymenobacteraceae</taxon>
        <taxon>Hymenobacter</taxon>
    </lineage>
</organism>
<dbReference type="GO" id="GO:0016740">
    <property type="term" value="F:transferase activity"/>
    <property type="evidence" value="ECO:0007669"/>
    <property type="project" value="UniProtKB-KW"/>
</dbReference>
<protein>
    <submittedName>
        <fullName evidence="1">Glycosyltransferase</fullName>
    </submittedName>
</protein>
<dbReference type="Pfam" id="PF09837">
    <property type="entry name" value="DUF2064"/>
    <property type="match status" value="1"/>
</dbReference>
<dbReference type="PANTHER" id="PTHR36529">
    <property type="entry name" value="SLL1095 PROTEIN"/>
    <property type="match status" value="1"/>
</dbReference>